<feature type="domain" description="CdaR GGDEF-like" evidence="4">
    <location>
        <begin position="305"/>
        <end position="411"/>
    </location>
</feature>
<dbReference type="RefSeq" id="WP_184403977.1">
    <property type="nucleotide sequence ID" value="NZ_JACHHJ010000002.1"/>
</dbReference>
<dbReference type="PANTHER" id="PTHR33744">
    <property type="entry name" value="CARBOHYDRATE DIACID REGULATOR"/>
    <property type="match status" value="1"/>
</dbReference>
<dbReference type="AlphaFoldDB" id="A0A841PS99"/>
<accession>A0A841PS99</accession>
<dbReference type="Proteomes" id="UP000568839">
    <property type="component" value="Unassembled WGS sequence"/>
</dbReference>
<comment type="similarity">
    <text evidence="1">Belongs to the CdaR family.</text>
</comment>
<dbReference type="InterPro" id="IPR042070">
    <property type="entry name" value="PucR_C-HTH_sf"/>
</dbReference>
<dbReference type="PANTHER" id="PTHR33744:SF1">
    <property type="entry name" value="DNA-BINDING TRANSCRIPTIONAL ACTIVATOR ADER"/>
    <property type="match status" value="1"/>
</dbReference>
<protein>
    <submittedName>
        <fullName evidence="5">Purine catabolism regulator</fullName>
    </submittedName>
</protein>
<evidence type="ECO:0000259" key="3">
    <source>
        <dbReference type="Pfam" id="PF13556"/>
    </source>
</evidence>
<dbReference type="EMBL" id="JACHHJ010000002">
    <property type="protein sequence ID" value="MBB6450056.1"/>
    <property type="molecule type" value="Genomic_DNA"/>
</dbReference>
<evidence type="ECO:0000256" key="1">
    <source>
        <dbReference type="ARBA" id="ARBA00006754"/>
    </source>
</evidence>
<dbReference type="InterPro" id="IPR012914">
    <property type="entry name" value="PucR_dom"/>
</dbReference>
<dbReference type="Pfam" id="PF07905">
    <property type="entry name" value="PucR"/>
    <property type="match status" value="1"/>
</dbReference>
<gene>
    <name evidence="5" type="ORF">HNR44_002034</name>
</gene>
<sequence>MLTIDEIVQRPMFQNAQVVNKKANLQRTVRWVHVLEIIDFDTLIHGNEMILSTGVAISDQGLEYVKKLIDHGAACLCIELSSHFPSVSKDIVDLADTYHFPIIVFTSIVRFVDITQDLHAEIINHQHQQLSELDQLSNEFHQFTLHTHGNLKILKKLRESTRKELIFLPNEGAPHFLPALEKQEQQRIQSMVEQMIKKNQTGSWYDEKRQKSFLIKRIEAMGQNWGMILMRNCTPLTTFESLALERATNALAQNLLRFFYTEEKRLLNEQSWIHDLIEKNIKTEREAVAKLPMSIKESEELLFRICVIKMKEPYDSTSDIQGMQYHTIRYIRHFFQQHMIDPLITTGKNHTFIVLAVDKATDNLEKKRMMKTVDAIEKNPLHMPLRVFVSQPYVKLQQAPSAIQEAEDVMKIVNIQSDPPIHFYEDTGIYQLLIKLDDYTLENFVQTYLSPILEYDRKKNSDLLYTLNVYLQLNCSKQQTAKKLHIARQTLYHRLNTIENLLGQKLTHSPLLRLATEVAIGAFKLNENLGSATP</sequence>
<dbReference type="InterPro" id="IPR051448">
    <property type="entry name" value="CdaR-like_regulators"/>
</dbReference>
<keyword evidence="6" id="KW-1185">Reference proteome</keyword>
<dbReference type="Gene3D" id="1.10.10.2840">
    <property type="entry name" value="PucR C-terminal helix-turn-helix domain"/>
    <property type="match status" value="1"/>
</dbReference>
<evidence type="ECO:0000259" key="2">
    <source>
        <dbReference type="Pfam" id="PF07905"/>
    </source>
</evidence>
<dbReference type="Pfam" id="PF13556">
    <property type="entry name" value="HTH_30"/>
    <property type="match status" value="1"/>
</dbReference>
<dbReference type="InterPro" id="IPR041522">
    <property type="entry name" value="CdaR_GGDEF"/>
</dbReference>
<dbReference type="InterPro" id="IPR025736">
    <property type="entry name" value="PucR_C-HTH_dom"/>
</dbReference>
<evidence type="ECO:0000259" key="4">
    <source>
        <dbReference type="Pfam" id="PF17853"/>
    </source>
</evidence>
<dbReference type="Pfam" id="PF17853">
    <property type="entry name" value="GGDEF_2"/>
    <property type="match status" value="1"/>
</dbReference>
<feature type="domain" description="PucR C-terminal helix-turn-helix" evidence="3">
    <location>
        <begin position="463"/>
        <end position="509"/>
    </location>
</feature>
<evidence type="ECO:0000313" key="5">
    <source>
        <dbReference type="EMBL" id="MBB6450056.1"/>
    </source>
</evidence>
<proteinExistence type="inferred from homology"/>
<reference evidence="5 6" key="1">
    <citation type="submission" date="2020-08" db="EMBL/GenBank/DDBJ databases">
        <title>Genomic Encyclopedia of Type Strains, Phase IV (KMG-IV): sequencing the most valuable type-strain genomes for metagenomic binning, comparative biology and taxonomic classification.</title>
        <authorList>
            <person name="Goeker M."/>
        </authorList>
    </citation>
    <scope>NUCLEOTIDE SEQUENCE [LARGE SCALE GENOMIC DNA]</scope>
    <source>
        <strain evidence="5 6">DSM 21769</strain>
    </source>
</reference>
<comment type="caution">
    <text evidence="5">The sequence shown here is derived from an EMBL/GenBank/DDBJ whole genome shotgun (WGS) entry which is preliminary data.</text>
</comment>
<evidence type="ECO:0000313" key="6">
    <source>
        <dbReference type="Proteomes" id="UP000568839"/>
    </source>
</evidence>
<feature type="domain" description="Purine catabolism PurC-like" evidence="2">
    <location>
        <begin position="6"/>
        <end position="122"/>
    </location>
</feature>
<name>A0A841PS99_9BACL</name>
<organism evidence="5 6">
    <name type="scientific">Geomicrobium halophilum</name>
    <dbReference type="NCBI Taxonomy" id="549000"/>
    <lineage>
        <taxon>Bacteria</taxon>
        <taxon>Bacillati</taxon>
        <taxon>Bacillota</taxon>
        <taxon>Bacilli</taxon>
        <taxon>Bacillales</taxon>
        <taxon>Geomicrobium</taxon>
    </lineage>
</organism>